<protein>
    <recommendedName>
        <fullName evidence="9">Acyl-coenzyme A oxidase</fullName>
    </recommendedName>
</protein>
<dbReference type="InterPro" id="IPR006091">
    <property type="entry name" value="Acyl-CoA_Oxase/DH_mid-dom"/>
</dbReference>
<feature type="domain" description="Acyl-CoA oxidase C-alpha1" evidence="14">
    <location>
        <begin position="287"/>
        <end position="439"/>
    </location>
</feature>
<comment type="cofactor">
    <cofactor evidence="1">
        <name>FAD</name>
        <dbReference type="ChEBI" id="CHEBI:57692"/>
    </cofactor>
</comment>
<dbReference type="InterPro" id="IPR002655">
    <property type="entry name" value="Acyl-CoA_oxidase_C"/>
</dbReference>
<dbReference type="SUPFAM" id="SSF56645">
    <property type="entry name" value="Acyl-CoA dehydrogenase NM domain-like"/>
    <property type="match status" value="1"/>
</dbReference>
<feature type="binding site" evidence="11">
    <location>
        <position position="144"/>
    </location>
    <ligand>
        <name>FAD</name>
        <dbReference type="ChEBI" id="CHEBI:57692"/>
    </ligand>
</feature>
<dbReference type="FunFam" id="1.20.140.10:FF:000007">
    <property type="entry name" value="Acyl-coenzyme A oxidase"/>
    <property type="match status" value="1"/>
</dbReference>
<dbReference type="InterPro" id="IPR012258">
    <property type="entry name" value="Acyl-CoA_oxidase"/>
</dbReference>
<dbReference type="Gene3D" id="1.20.140.10">
    <property type="entry name" value="Butyryl-CoA Dehydrogenase, subunit A, domain 3"/>
    <property type="match status" value="2"/>
</dbReference>
<dbReference type="FunFam" id="2.40.110.10:FF:000005">
    <property type="entry name" value="Acyl-coenzyme A oxidase"/>
    <property type="match status" value="1"/>
</dbReference>
<evidence type="ECO:0000256" key="6">
    <source>
        <dbReference type="ARBA" id="ARBA00022832"/>
    </source>
</evidence>
<comment type="similarity">
    <text evidence="3 9">Belongs to the acyl-CoA oxidase family.</text>
</comment>
<dbReference type="GO" id="GO:0016402">
    <property type="term" value="F:pristanoyl-CoA oxidase activity"/>
    <property type="evidence" value="ECO:0007669"/>
    <property type="project" value="TreeGrafter"/>
</dbReference>
<evidence type="ECO:0000259" key="12">
    <source>
        <dbReference type="Pfam" id="PF01756"/>
    </source>
</evidence>
<dbReference type="InterPro" id="IPR046373">
    <property type="entry name" value="Acyl-CoA_Oxase/DH_mid-dom_sf"/>
</dbReference>
<evidence type="ECO:0000256" key="2">
    <source>
        <dbReference type="ARBA" id="ARBA00005189"/>
    </source>
</evidence>
<evidence type="ECO:0000256" key="7">
    <source>
        <dbReference type="ARBA" id="ARBA00023002"/>
    </source>
</evidence>
<dbReference type="GO" id="GO:0033540">
    <property type="term" value="P:fatty acid beta-oxidation using acyl-CoA oxidase"/>
    <property type="evidence" value="ECO:0007669"/>
    <property type="project" value="TreeGrafter"/>
</dbReference>
<evidence type="ECO:0000256" key="11">
    <source>
        <dbReference type="PIRSR" id="PIRSR000168-2"/>
    </source>
</evidence>
<dbReference type="InterPro" id="IPR036250">
    <property type="entry name" value="AcylCo_DH-like_C"/>
</dbReference>
<reference evidence="15" key="1">
    <citation type="journal article" date="2016" name="Sci. Rep.">
        <title>Molecular characterization of firefly nuptial gifts: a multi-omics approach sheds light on postcopulatory sexual selection.</title>
        <authorList>
            <person name="Al-Wathiqui N."/>
            <person name="Fallon T.R."/>
            <person name="South A."/>
            <person name="Weng J.K."/>
            <person name="Lewis S.M."/>
        </authorList>
    </citation>
    <scope>NUCLEOTIDE SEQUENCE</scope>
</reference>
<organism evidence="15">
    <name type="scientific">Photinus pyralis</name>
    <name type="common">Common eastern firefly</name>
    <name type="synonym">Lampyris pyralis</name>
    <dbReference type="NCBI Taxonomy" id="7054"/>
    <lineage>
        <taxon>Eukaryota</taxon>
        <taxon>Metazoa</taxon>
        <taxon>Ecdysozoa</taxon>
        <taxon>Arthropoda</taxon>
        <taxon>Hexapoda</taxon>
        <taxon>Insecta</taxon>
        <taxon>Pterygota</taxon>
        <taxon>Neoptera</taxon>
        <taxon>Endopterygota</taxon>
        <taxon>Coleoptera</taxon>
        <taxon>Polyphaga</taxon>
        <taxon>Elateriformia</taxon>
        <taxon>Elateroidea</taxon>
        <taxon>Lampyridae</taxon>
        <taxon>Lampyrinae</taxon>
        <taxon>Photinus</taxon>
    </lineage>
</organism>
<dbReference type="AlphaFoldDB" id="A0A1Y1KH94"/>
<evidence type="ECO:0000256" key="10">
    <source>
        <dbReference type="PIRSR" id="PIRSR000168-1"/>
    </source>
</evidence>
<evidence type="ECO:0000256" key="4">
    <source>
        <dbReference type="ARBA" id="ARBA00022630"/>
    </source>
</evidence>
<evidence type="ECO:0000256" key="1">
    <source>
        <dbReference type="ARBA" id="ARBA00001974"/>
    </source>
</evidence>
<dbReference type="PANTHER" id="PTHR10909:SF390">
    <property type="entry name" value="PEROXISOMAL ACYL-COENZYME A OXIDASE 3"/>
    <property type="match status" value="1"/>
</dbReference>
<feature type="active site" description="Proton acceptor" evidence="10">
    <location>
        <position position="424"/>
    </location>
</feature>
<evidence type="ECO:0000256" key="5">
    <source>
        <dbReference type="ARBA" id="ARBA00022827"/>
    </source>
</evidence>
<dbReference type="EMBL" id="GEZM01086278">
    <property type="protein sequence ID" value="JAV59600.1"/>
    <property type="molecule type" value="Transcribed_RNA"/>
</dbReference>
<evidence type="ECO:0000313" key="15">
    <source>
        <dbReference type="EMBL" id="JAV59600.1"/>
    </source>
</evidence>
<dbReference type="Pfam" id="PF01756">
    <property type="entry name" value="ACOX"/>
    <property type="match status" value="1"/>
</dbReference>
<dbReference type="Pfam" id="PF02770">
    <property type="entry name" value="Acyl-CoA_dh_M"/>
    <property type="match status" value="1"/>
</dbReference>
<keyword evidence="6" id="KW-0276">Fatty acid metabolism</keyword>
<feature type="domain" description="Acyl-CoA oxidase C-terminal" evidence="12">
    <location>
        <begin position="482"/>
        <end position="643"/>
    </location>
</feature>
<keyword evidence="5 9" id="KW-0274">FAD</keyword>
<dbReference type="Gene3D" id="2.40.110.10">
    <property type="entry name" value="Butyryl-CoA Dehydrogenase, subunit A, domain 2"/>
    <property type="match status" value="1"/>
</dbReference>
<dbReference type="InterPro" id="IPR055060">
    <property type="entry name" value="ACOX_C_alpha1"/>
</dbReference>
<keyword evidence="8" id="KW-0443">Lipid metabolism</keyword>
<evidence type="ECO:0000256" key="9">
    <source>
        <dbReference type="PIRNR" id="PIRNR000168"/>
    </source>
</evidence>
<keyword evidence="7" id="KW-0560">Oxidoreductase</keyword>
<dbReference type="SUPFAM" id="SSF47203">
    <property type="entry name" value="Acyl-CoA dehydrogenase C-terminal domain-like"/>
    <property type="match status" value="2"/>
</dbReference>
<evidence type="ECO:0000256" key="3">
    <source>
        <dbReference type="ARBA" id="ARBA00006288"/>
    </source>
</evidence>
<evidence type="ECO:0000259" key="13">
    <source>
        <dbReference type="Pfam" id="PF02770"/>
    </source>
</evidence>
<evidence type="ECO:0000259" key="14">
    <source>
        <dbReference type="Pfam" id="PF22924"/>
    </source>
</evidence>
<comment type="pathway">
    <text evidence="2">Lipid metabolism.</text>
</comment>
<keyword evidence="4 9" id="KW-0285">Flavoprotein</keyword>
<dbReference type="InterPro" id="IPR009100">
    <property type="entry name" value="AcylCoA_DH/oxidase_NM_dom_sf"/>
</dbReference>
<feature type="domain" description="Acyl-CoA oxidase/dehydrogenase middle" evidence="13">
    <location>
        <begin position="141"/>
        <end position="250"/>
    </location>
</feature>
<dbReference type="Pfam" id="PF22924">
    <property type="entry name" value="ACOX_C_alpha1"/>
    <property type="match status" value="1"/>
</dbReference>
<dbReference type="GO" id="GO:0005504">
    <property type="term" value="F:fatty acid binding"/>
    <property type="evidence" value="ECO:0007669"/>
    <property type="project" value="TreeGrafter"/>
</dbReference>
<dbReference type="GO" id="GO:0055088">
    <property type="term" value="P:lipid homeostasis"/>
    <property type="evidence" value="ECO:0007669"/>
    <property type="project" value="TreeGrafter"/>
</dbReference>
<evidence type="ECO:0000256" key="8">
    <source>
        <dbReference type="ARBA" id="ARBA00023098"/>
    </source>
</evidence>
<sequence>MGTLQVFPKSPLENYRKRASFDWKKLKTILYSAESINFQIKYYDELRKHPTLLKNSPLTPSLENQKRISTNEMFDLIDIREHWNCENAPLQTDIKIVANNAASLKCGFDFNLFSAAISRMGTERHQKFAERNSRGEIIGSLALTEIGHGSNANYIQTRAVYDKQAREFILTTPNFLAAKCWMANVGHVATHILLYAQLVTPDQVNHGLHTFVVPIRSPHTLLPYPGVSITDLGEKIGLKALDNGFIIFNDYRIPKDNLLNKLADVSDDGIYINCISDPTTRFGFLLSTLSSGRIKTFGLAVTLVRHATAIAIRYIAISNKKHATLLENPAHQVRLIPCLAIAYMGHIIHNELQTTQKRLLSSNQTLVQLGTELHAVTSAAKPVYTWLVRDCIRKCLEVSADNAYLTVSGLEDILLTSDPSYTYEGDNNVLIQQTTKWLLKLWPAAVQGKTIQFALQSANFLSNADQILKQKFAINCLVNFIDIQNIIEYYRWLTCYLLKLTYDRQESLREQETSIFVVNSSSQVYFSKSLATVYFLHYVLQTANEVISAVTDYASKEVLLKLLSLFGVWNLQKYAQYFYQGNYTSGPNFAHYLEDGILTLCRSLTDDAISLIDAILPDDILLNSVLGHSDGKAHERLESVLSQTYGAYAKFPWKEDIRESAKCVSKL</sequence>
<dbReference type="GO" id="GO:0071949">
    <property type="term" value="F:FAD binding"/>
    <property type="evidence" value="ECO:0007669"/>
    <property type="project" value="InterPro"/>
</dbReference>
<dbReference type="PIRSF" id="PIRSF000168">
    <property type="entry name" value="Acyl-CoA_oxidase"/>
    <property type="match status" value="1"/>
</dbReference>
<dbReference type="GO" id="GO:0005777">
    <property type="term" value="C:peroxisome"/>
    <property type="evidence" value="ECO:0007669"/>
    <property type="project" value="InterPro"/>
</dbReference>
<accession>A0A1Y1KH94</accession>
<proteinExistence type="inferred from homology"/>
<name>A0A1Y1KH94_PHOPY</name>
<dbReference type="PANTHER" id="PTHR10909">
    <property type="entry name" value="ELECTRON TRANSPORT OXIDOREDUCTASE"/>
    <property type="match status" value="1"/>
</dbReference>